<feature type="coiled-coil region" evidence="1">
    <location>
        <begin position="59"/>
        <end position="86"/>
    </location>
</feature>
<organism evidence="3 4">
    <name type="scientific">Amaricoccus macauensis</name>
    <dbReference type="NCBI Taxonomy" id="57001"/>
    <lineage>
        <taxon>Bacteria</taxon>
        <taxon>Pseudomonadati</taxon>
        <taxon>Pseudomonadota</taxon>
        <taxon>Alphaproteobacteria</taxon>
        <taxon>Rhodobacterales</taxon>
        <taxon>Paracoccaceae</taxon>
        <taxon>Amaricoccus</taxon>
    </lineage>
</organism>
<evidence type="ECO:0000313" key="3">
    <source>
        <dbReference type="EMBL" id="MBB5221139.1"/>
    </source>
</evidence>
<protein>
    <submittedName>
        <fullName evidence="3">ElaB/YqjD/DUF883 family membrane-anchored ribosome-binding protein</fullName>
    </submittedName>
</protein>
<accession>A0A840SE42</accession>
<evidence type="ECO:0000256" key="2">
    <source>
        <dbReference type="SAM" id="Phobius"/>
    </source>
</evidence>
<keyword evidence="1" id="KW-0175">Coiled coil</keyword>
<evidence type="ECO:0000313" key="4">
    <source>
        <dbReference type="Proteomes" id="UP000549457"/>
    </source>
</evidence>
<feature type="transmembrane region" description="Helical" evidence="2">
    <location>
        <begin position="89"/>
        <end position="106"/>
    </location>
</feature>
<keyword evidence="2" id="KW-0812">Transmembrane</keyword>
<dbReference type="AlphaFoldDB" id="A0A840SE42"/>
<gene>
    <name evidence="3" type="ORF">HNP73_001060</name>
</gene>
<proteinExistence type="predicted"/>
<evidence type="ECO:0000256" key="1">
    <source>
        <dbReference type="SAM" id="Coils"/>
    </source>
</evidence>
<dbReference type="Proteomes" id="UP000549457">
    <property type="component" value="Unassembled WGS sequence"/>
</dbReference>
<keyword evidence="2" id="KW-0472">Membrane</keyword>
<dbReference type="EMBL" id="JACHFM010000001">
    <property type="protein sequence ID" value="MBB5221139.1"/>
    <property type="molecule type" value="Genomic_DNA"/>
</dbReference>
<dbReference type="RefSeq" id="WP_184147539.1">
    <property type="nucleotide sequence ID" value="NZ_JACHFM010000001.1"/>
</dbReference>
<comment type="caution">
    <text evidence="3">The sequence shown here is derived from an EMBL/GenBank/DDBJ whole genome shotgun (WGS) entry which is preliminary data.</text>
</comment>
<keyword evidence="4" id="KW-1185">Reference proteome</keyword>
<name>A0A840SE42_9RHOB</name>
<reference evidence="3 4" key="1">
    <citation type="submission" date="2020-08" db="EMBL/GenBank/DDBJ databases">
        <title>Genomic Encyclopedia of Type Strains, Phase IV (KMG-IV): sequencing the most valuable type-strain genomes for metagenomic binning, comparative biology and taxonomic classification.</title>
        <authorList>
            <person name="Goeker M."/>
        </authorList>
    </citation>
    <scope>NUCLEOTIDE SEQUENCE [LARGE SCALE GENOMIC DNA]</scope>
    <source>
        <strain evidence="3 4">DSM 101730</strain>
    </source>
</reference>
<keyword evidence="2" id="KW-1133">Transmembrane helix</keyword>
<sequence>MNTRKDLEDAAASIADPIAAQIESLRADLADLGGRVARIGKDRARGLKSAAEHTASEGYAKGEAAIDVLLGELQSLENEVASAARRRPFASLGLATLFGFILGVMFRR</sequence>